<dbReference type="GO" id="GO:0009307">
    <property type="term" value="P:DNA restriction-modification system"/>
    <property type="evidence" value="ECO:0007669"/>
    <property type="project" value="UniProtKB-KW"/>
</dbReference>
<dbReference type="Gene3D" id="3.40.50.150">
    <property type="entry name" value="Vaccinia Virus protein VP39"/>
    <property type="match status" value="1"/>
</dbReference>
<evidence type="ECO:0000256" key="5">
    <source>
        <dbReference type="RuleBase" id="RU362026"/>
    </source>
</evidence>
<sequence length="310" mass="36205">MKATRNKTIDLSVEEGQKYLNRCITLEQSAPLSSVLDKTILGDTFDTIPYLPKNFVDLLIVDPPYNLDKNFNGKQFKQLNDTDYEEYTKQWIQKVIPLLKDTASVYVCCDWKSSLIIGNILKQYFFLQNRITWQREKGRGAMSNWKNGMEDIWFATKSKNFTFHVEDVKIRRKVLAPYRKNGKPKDWEETENGKFRNTYPSNFWDDISIPYWSMSENTAHPTQKPEKLLAKLILASSNRGDVVFDPFLGSGSTSVTAKKLNRHFVGIEQNPQYCIWTEKRLEMADNNSSIQGYTEGVFWERNTFRNQQNK</sequence>
<dbReference type="SUPFAM" id="SSF53335">
    <property type="entry name" value="S-adenosyl-L-methionine-dependent methyltransferases"/>
    <property type="match status" value="1"/>
</dbReference>
<dbReference type="STRING" id="546269.HMPREF0389_01482"/>
<evidence type="ECO:0000256" key="1">
    <source>
        <dbReference type="ARBA" id="ARBA00006594"/>
    </source>
</evidence>
<dbReference type="GO" id="GO:0008170">
    <property type="term" value="F:N-methyltransferase activity"/>
    <property type="evidence" value="ECO:0007669"/>
    <property type="project" value="InterPro"/>
</dbReference>
<dbReference type="OrthoDB" id="9773571at2"/>
<dbReference type="RefSeq" id="WP_014262458.1">
    <property type="nucleotide sequence ID" value="NC_016630.1"/>
</dbReference>
<evidence type="ECO:0000256" key="2">
    <source>
        <dbReference type="ARBA" id="ARBA00022603"/>
    </source>
</evidence>
<dbReference type="GO" id="GO:0003677">
    <property type="term" value="F:DNA binding"/>
    <property type="evidence" value="ECO:0007669"/>
    <property type="project" value="InterPro"/>
</dbReference>
<gene>
    <name evidence="7" type="ordered locus">HMPREF0389_01482</name>
</gene>
<evidence type="ECO:0000313" key="7">
    <source>
        <dbReference type="EMBL" id="EFE27850.1"/>
    </source>
</evidence>
<dbReference type="eggNOG" id="COG2189">
    <property type="taxonomic scope" value="Bacteria"/>
</dbReference>
<organism evidence="7 8">
    <name type="scientific">Filifactor alocis (strain ATCC 35896 / CCUG 47790 / D40 B5)</name>
    <name type="common">Fusobacterium alocis</name>
    <dbReference type="NCBI Taxonomy" id="546269"/>
    <lineage>
        <taxon>Bacteria</taxon>
        <taxon>Bacillati</taxon>
        <taxon>Bacillota</taxon>
        <taxon>Clostridia</taxon>
        <taxon>Peptostreptococcales</taxon>
        <taxon>Filifactoraceae</taxon>
        <taxon>Filifactor</taxon>
    </lineage>
</organism>
<dbReference type="AlphaFoldDB" id="D6GTP3"/>
<dbReference type="InterPro" id="IPR002941">
    <property type="entry name" value="DNA_methylase_N4/N6"/>
</dbReference>
<feature type="domain" description="DNA methylase N-4/N-6" evidence="6">
    <location>
        <begin position="56"/>
        <end position="274"/>
    </location>
</feature>
<dbReference type="PANTHER" id="PTHR13370:SF24">
    <property type="entry name" value="TYPE III RESTRICTION-MODIFICATION ENZYME STYLTI MOD SUBUNIT"/>
    <property type="match status" value="1"/>
</dbReference>
<proteinExistence type="inferred from homology"/>
<comment type="similarity">
    <text evidence="1 5">Belongs to the N(4)/N(6)-methyltransferase family.</text>
</comment>
<keyword evidence="4" id="KW-0680">Restriction system</keyword>
<dbReference type="GO" id="GO:0032259">
    <property type="term" value="P:methylation"/>
    <property type="evidence" value="ECO:0007669"/>
    <property type="project" value="UniProtKB-KW"/>
</dbReference>
<dbReference type="PROSITE" id="PS00092">
    <property type="entry name" value="N6_MTASE"/>
    <property type="match status" value="1"/>
</dbReference>
<dbReference type="PANTHER" id="PTHR13370">
    <property type="entry name" value="RNA METHYLASE-RELATED"/>
    <property type="match status" value="1"/>
</dbReference>
<dbReference type="PATRIC" id="fig|546269.5.peg.857"/>
<reference evidence="8" key="1">
    <citation type="submission" date="2010-12" db="EMBL/GenBank/DDBJ databases">
        <title>The genome sequence of Filifactor alocis strain ATCC 35896.</title>
        <authorList>
            <consortium name="The Broad Institute Genome Sequencing Platform"/>
            <person name="Ward D."/>
            <person name="Earl A."/>
            <person name="Feldgarden M."/>
            <person name="Young S.K."/>
            <person name="Gargeya S."/>
            <person name="Zeng Q."/>
            <person name="Alvarado L."/>
            <person name="Berlin A."/>
            <person name="Bochicchio J."/>
            <person name="Chapman S.B."/>
            <person name="Chen Z."/>
            <person name="Freedman E."/>
            <person name="Gellesch M."/>
            <person name="Goldberg J."/>
            <person name="Griggs A."/>
            <person name="Gujja S."/>
            <person name="Heilman E."/>
            <person name="Heiman D."/>
            <person name="Howarth C."/>
            <person name="Mehta T."/>
            <person name="Neiman D."/>
            <person name="Pearson M."/>
            <person name="Roberts A."/>
            <person name="Saif S."/>
            <person name="Shea T."/>
            <person name="Shenoy N."/>
            <person name="Sisk P."/>
            <person name="Stolte C."/>
            <person name="Sykes S."/>
            <person name="White J."/>
            <person name="Yandava C."/>
            <person name="Izard J."/>
            <person name="Blanton J.M."/>
            <person name="Baranova O.V."/>
            <person name="Tanner A.C."/>
            <person name="Dewhirst F.E."/>
            <person name="Haas B."/>
            <person name="Nusbaum C."/>
            <person name="Birren B."/>
        </authorList>
    </citation>
    <scope>NUCLEOTIDE SEQUENCE [LARGE SCALE GENOMIC DNA]</scope>
    <source>
        <strain evidence="8">ATCC 35896 / D40 B5</strain>
    </source>
</reference>
<protein>
    <recommendedName>
        <fullName evidence="5">Methyltransferase</fullName>
        <ecNumber evidence="5">2.1.1.-</ecNumber>
    </recommendedName>
</protein>
<dbReference type="REBASE" id="32318">
    <property type="entry name" value="M.Fal35896ORF1482P"/>
</dbReference>
<dbReference type="InterPro" id="IPR029063">
    <property type="entry name" value="SAM-dependent_MTases_sf"/>
</dbReference>
<keyword evidence="3" id="KW-0808">Transferase</keyword>
<evidence type="ECO:0000313" key="8">
    <source>
        <dbReference type="Proteomes" id="UP000007468"/>
    </source>
</evidence>
<dbReference type="Pfam" id="PF01555">
    <property type="entry name" value="N6_N4_Mtase"/>
    <property type="match status" value="1"/>
</dbReference>
<dbReference type="GO" id="GO:0005737">
    <property type="term" value="C:cytoplasm"/>
    <property type="evidence" value="ECO:0007669"/>
    <property type="project" value="TreeGrafter"/>
</dbReference>
<keyword evidence="8" id="KW-1185">Reference proteome</keyword>
<evidence type="ECO:0000256" key="3">
    <source>
        <dbReference type="ARBA" id="ARBA00022679"/>
    </source>
</evidence>
<accession>D6GTP3</accession>
<evidence type="ECO:0000256" key="4">
    <source>
        <dbReference type="ARBA" id="ARBA00022747"/>
    </source>
</evidence>
<dbReference type="EMBL" id="CP002390">
    <property type="protein sequence ID" value="EFE27850.1"/>
    <property type="molecule type" value="Genomic_DNA"/>
</dbReference>
<dbReference type="InterPro" id="IPR001091">
    <property type="entry name" value="RM_Methyltransferase"/>
</dbReference>
<dbReference type="EC" id="2.1.1.-" evidence="5"/>
<dbReference type="InterPro" id="IPR002052">
    <property type="entry name" value="DNA_methylase_N6_adenine_CS"/>
</dbReference>
<evidence type="ECO:0000259" key="6">
    <source>
        <dbReference type="Pfam" id="PF01555"/>
    </source>
</evidence>
<dbReference type="Proteomes" id="UP000007468">
    <property type="component" value="Chromosome"/>
</dbReference>
<dbReference type="PRINTS" id="PR00508">
    <property type="entry name" value="S21N4MTFRASE"/>
</dbReference>
<keyword evidence="2" id="KW-0489">Methyltransferase</keyword>
<name>D6GTP3_FILAD</name>
<dbReference type="KEGG" id="faa:HMPREF0389_01482"/>